<feature type="compositionally biased region" description="Basic and acidic residues" evidence="2">
    <location>
        <begin position="465"/>
        <end position="481"/>
    </location>
</feature>
<feature type="compositionally biased region" description="Polar residues" evidence="2">
    <location>
        <begin position="392"/>
        <end position="405"/>
    </location>
</feature>
<feature type="compositionally biased region" description="Polar residues" evidence="2">
    <location>
        <begin position="117"/>
        <end position="137"/>
    </location>
</feature>
<keyword evidence="5" id="KW-1185">Reference proteome</keyword>
<evidence type="ECO:0000256" key="2">
    <source>
        <dbReference type="SAM" id="MobiDB-lite"/>
    </source>
</evidence>
<dbReference type="EMBL" id="JAAAIM010000041">
    <property type="protein sequence ID" value="KAG0297078.1"/>
    <property type="molecule type" value="Genomic_DNA"/>
</dbReference>
<dbReference type="PANTHER" id="PTHR16148">
    <property type="entry name" value="NF-KAPPA-B-REPRESSING FACTOR-RELATED"/>
    <property type="match status" value="1"/>
</dbReference>
<gene>
    <name evidence="4" type="ORF">BGZ96_007779</name>
</gene>
<evidence type="ECO:0000313" key="5">
    <source>
        <dbReference type="Proteomes" id="UP001194696"/>
    </source>
</evidence>
<reference evidence="4 5" key="1">
    <citation type="journal article" date="2020" name="Fungal Divers.">
        <title>Resolving the Mortierellaceae phylogeny through synthesis of multi-gene phylogenetics and phylogenomics.</title>
        <authorList>
            <person name="Vandepol N."/>
            <person name="Liber J."/>
            <person name="Desiro A."/>
            <person name="Na H."/>
            <person name="Kennedy M."/>
            <person name="Barry K."/>
            <person name="Grigoriev I.V."/>
            <person name="Miller A.N."/>
            <person name="O'Donnell K."/>
            <person name="Stajich J.E."/>
            <person name="Bonito G."/>
        </authorList>
    </citation>
    <scope>NUCLEOTIDE SEQUENCE [LARGE SCALE GENOMIC DNA]</scope>
    <source>
        <strain evidence="4 5">AD045</strain>
    </source>
</reference>
<feature type="region of interest" description="Disordered" evidence="2">
    <location>
        <begin position="80"/>
        <end position="145"/>
    </location>
</feature>
<feature type="compositionally biased region" description="Basic and acidic residues" evidence="2">
    <location>
        <begin position="243"/>
        <end position="258"/>
    </location>
</feature>
<feature type="compositionally biased region" description="Low complexity" evidence="2">
    <location>
        <begin position="717"/>
        <end position="728"/>
    </location>
</feature>
<feature type="compositionally biased region" description="Low complexity" evidence="2">
    <location>
        <begin position="280"/>
        <end position="298"/>
    </location>
</feature>
<protein>
    <recommendedName>
        <fullName evidence="3">AIG1-type G domain-containing protein</fullName>
    </recommendedName>
</protein>
<dbReference type="Gene3D" id="3.40.50.300">
    <property type="entry name" value="P-loop containing nucleotide triphosphate hydrolases"/>
    <property type="match status" value="1"/>
</dbReference>
<sequence>MANVQRSPSDSSNHNLHLKTSYTSMHNHYNPYNTTTSASANHMMAGAHDTNNNNNNNNNNYKVPLDSNDANVKVPVLDSTTAAARPTNSHTYSNNSNASNASNYTTTSNGSIGGLNRNISSGRDSSDWRNAQHTQAPRTIAATKPTVGAFPAATVHATGDYPATTSNSNNNYAHYNNNNANNGQGGVVTVSTTSSASPSRSSSTSNRGGAGVSTGGSFTPQSATPPMTPRMVPGVADAAFSPGHEHATNNDASARDRYSYPSGPHHGHLTSPALHVQPQSSSSSSSAYANNNHNNNTSLPPFGIDESAASAFVSSPVTYQPSAFQTFYTQEGTQQPVTTGAGATEHDSSADSLHRAKSIVNAGRETLVQQLEYQNRQMEQFRENLDGISLDSHGSQQSTPHPTNDSGSSFSNGGGSQPSLNAHPPALASAVAIAASLAGVNGSTDGPRLHEDIQTSTMDQPQPPRPRDRTISEGESDHGSRLDIANNVGLSAASLGGSSLFSPPLRTNTALVASNLVTHDIRQTSQRSHIEDGPGPVVLIAIGKTGQGKSSLLNKIMGTSELKASASVRAVTKGIAERSGWGRFEDSRRVLVTVADTPGLADTEGDDEKNIPILKEYIRSIGTRLGVNAFLLVFKIDSGVDMIITILTAFNDIMKDFPNFWDNVVLVFTGCDYRRNVMHTKQLYHGEIQAQLEEHFLQDLRRPGPGSSRYEDDDSSSESGKAAAAKAAANDEEEAPTPIIPMVFLSCAEAPCGFSLGERCDCKARTTFLNAGIKRLWYKVREKKRWVLDQDEDDDLNGHS</sequence>
<dbReference type="Proteomes" id="UP001194696">
    <property type="component" value="Unassembled WGS sequence"/>
</dbReference>
<feature type="compositionally biased region" description="Low complexity" evidence="2">
    <location>
        <begin position="87"/>
        <end position="110"/>
    </location>
</feature>
<feature type="compositionally biased region" description="Polar residues" evidence="2">
    <location>
        <begin position="215"/>
        <end position="225"/>
    </location>
</feature>
<feature type="compositionally biased region" description="Low complexity" evidence="2">
    <location>
        <begin position="168"/>
        <end position="205"/>
    </location>
</feature>
<proteinExistence type="predicted"/>
<comment type="caution">
    <text evidence="4">The sequence shown here is derived from an EMBL/GenBank/DDBJ whole genome shotgun (WGS) entry which is preliminary data.</text>
</comment>
<organism evidence="4 5">
    <name type="scientific">Linnemannia gamsii</name>
    <dbReference type="NCBI Taxonomy" id="64522"/>
    <lineage>
        <taxon>Eukaryota</taxon>
        <taxon>Fungi</taxon>
        <taxon>Fungi incertae sedis</taxon>
        <taxon>Mucoromycota</taxon>
        <taxon>Mortierellomycotina</taxon>
        <taxon>Mortierellomycetes</taxon>
        <taxon>Mortierellales</taxon>
        <taxon>Mortierellaceae</taxon>
        <taxon>Linnemannia</taxon>
    </lineage>
</organism>
<feature type="region of interest" description="Disordered" evidence="2">
    <location>
        <begin position="168"/>
        <end position="302"/>
    </location>
</feature>
<feature type="region of interest" description="Disordered" evidence="2">
    <location>
        <begin position="442"/>
        <end position="482"/>
    </location>
</feature>
<dbReference type="InterPro" id="IPR027417">
    <property type="entry name" value="P-loop_NTPase"/>
</dbReference>
<feature type="compositionally biased region" description="Low complexity" evidence="2">
    <location>
        <begin position="406"/>
        <end position="423"/>
    </location>
</feature>
<accession>A0ABQ7KFC5</accession>
<evidence type="ECO:0000256" key="1">
    <source>
        <dbReference type="ARBA" id="ARBA00022741"/>
    </source>
</evidence>
<evidence type="ECO:0000313" key="4">
    <source>
        <dbReference type="EMBL" id="KAG0297078.1"/>
    </source>
</evidence>
<evidence type="ECO:0000259" key="3">
    <source>
        <dbReference type="Pfam" id="PF04548"/>
    </source>
</evidence>
<dbReference type="InterPro" id="IPR006703">
    <property type="entry name" value="G_AIG1"/>
</dbReference>
<dbReference type="SUPFAM" id="SSF52540">
    <property type="entry name" value="P-loop containing nucleoside triphosphate hydrolases"/>
    <property type="match status" value="1"/>
</dbReference>
<feature type="domain" description="AIG1-type G" evidence="3">
    <location>
        <begin position="539"/>
        <end position="672"/>
    </location>
</feature>
<dbReference type="Pfam" id="PF04548">
    <property type="entry name" value="AIG1"/>
    <property type="match status" value="1"/>
</dbReference>
<feature type="region of interest" description="Disordered" evidence="2">
    <location>
        <begin position="703"/>
        <end position="733"/>
    </location>
</feature>
<keyword evidence="1" id="KW-0547">Nucleotide-binding</keyword>
<dbReference type="PANTHER" id="PTHR16148:SF14">
    <property type="entry name" value="MYND-TYPE DOMAIN-CONTAINING PROTEIN"/>
    <property type="match status" value="1"/>
</dbReference>
<name>A0ABQ7KFC5_9FUNG</name>
<feature type="region of interest" description="Disordered" evidence="2">
    <location>
        <begin position="388"/>
        <end position="423"/>
    </location>
</feature>